<protein>
    <submittedName>
        <fullName evidence="2">Amino acid adenylation domain-containing protein</fullName>
    </submittedName>
</protein>
<dbReference type="InterPro" id="IPR000873">
    <property type="entry name" value="AMP-dep_synth/lig_dom"/>
</dbReference>
<dbReference type="SUPFAM" id="SSF47336">
    <property type="entry name" value="ACP-like"/>
    <property type="match status" value="1"/>
</dbReference>
<evidence type="ECO:0000259" key="1">
    <source>
        <dbReference type="PROSITE" id="PS50075"/>
    </source>
</evidence>
<evidence type="ECO:0000313" key="3">
    <source>
        <dbReference type="Proteomes" id="UP001621706"/>
    </source>
</evidence>
<dbReference type="Gene3D" id="1.10.1200.10">
    <property type="entry name" value="ACP-like"/>
    <property type="match status" value="1"/>
</dbReference>
<dbReference type="InterPro" id="IPR001242">
    <property type="entry name" value="Condensation_dom"/>
</dbReference>
<proteinExistence type="predicted"/>
<organism evidence="2 3">
    <name type="scientific">Flavobacterium oreochromis</name>
    <dbReference type="NCBI Taxonomy" id="2906078"/>
    <lineage>
        <taxon>Bacteria</taxon>
        <taxon>Pseudomonadati</taxon>
        <taxon>Bacteroidota</taxon>
        <taxon>Flavobacteriia</taxon>
        <taxon>Flavobacteriales</taxon>
        <taxon>Flavobacteriaceae</taxon>
        <taxon>Flavobacterium</taxon>
    </lineage>
</organism>
<name>A0ABW8P995_9FLAO</name>
<dbReference type="Pfam" id="PF00668">
    <property type="entry name" value="Condensation"/>
    <property type="match status" value="2"/>
</dbReference>
<dbReference type="PROSITE" id="PS00455">
    <property type="entry name" value="AMP_BINDING"/>
    <property type="match status" value="1"/>
</dbReference>
<dbReference type="Gene3D" id="2.30.38.10">
    <property type="entry name" value="Luciferase, Domain 3"/>
    <property type="match status" value="1"/>
</dbReference>
<dbReference type="SUPFAM" id="SSF52777">
    <property type="entry name" value="CoA-dependent acyltransferases"/>
    <property type="match status" value="3"/>
</dbReference>
<dbReference type="NCBIfam" id="TIGR01733">
    <property type="entry name" value="AA-adenyl-dom"/>
    <property type="match status" value="1"/>
</dbReference>
<dbReference type="InterPro" id="IPR009081">
    <property type="entry name" value="PP-bd_ACP"/>
</dbReference>
<dbReference type="Pfam" id="PF00550">
    <property type="entry name" value="PP-binding"/>
    <property type="match status" value="1"/>
</dbReference>
<dbReference type="CDD" id="cd05930">
    <property type="entry name" value="A_NRPS"/>
    <property type="match status" value="1"/>
</dbReference>
<dbReference type="PANTHER" id="PTHR45527">
    <property type="entry name" value="NONRIBOSOMAL PEPTIDE SYNTHETASE"/>
    <property type="match status" value="1"/>
</dbReference>
<dbReference type="InterPro" id="IPR045851">
    <property type="entry name" value="AMP-bd_C_sf"/>
</dbReference>
<dbReference type="InterPro" id="IPR020459">
    <property type="entry name" value="AMP-binding"/>
</dbReference>
<dbReference type="Gene3D" id="3.30.559.10">
    <property type="entry name" value="Chloramphenicol acetyltransferase-like domain"/>
    <property type="match status" value="1"/>
</dbReference>
<dbReference type="PANTHER" id="PTHR45527:SF1">
    <property type="entry name" value="FATTY ACID SYNTHASE"/>
    <property type="match status" value="1"/>
</dbReference>
<dbReference type="SUPFAM" id="SSF56801">
    <property type="entry name" value="Acetyl-CoA synthetase-like"/>
    <property type="match status" value="1"/>
</dbReference>
<feature type="non-terminal residue" evidence="2">
    <location>
        <position position="1"/>
    </location>
</feature>
<dbReference type="RefSeq" id="WP_405334171.1">
    <property type="nucleotide sequence ID" value="NZ_JAZGZP010000011.1"/>
</dbReference>
<feature type="domain" description="Carrier" evidence="1">
    <location>
        <begin position="603"/>
        <end position="678"/>
    </location>
</feature>
<dbReference type="PROSITE" id="PS50075">
    <property type="entry name" value="CARRIER"/>
    <property type="match status" value="1"/>
</dbReference>
<dbReference type="Pfam" id="PF00501">
    <property type="entry name" value="AMP-binding"/>
    <property type="match status" value="1"/>
</dbReference>
<dbReference type="PRINTS" id="PR00154">
    <property type="entry name" value="AMPBINDING"/>
</dbReference>
<keyword evidence="3" id="KW-1185">Reference proteome</keyword>
<dbReference type="InterPro" id="IPR020845">
    <property type="entry name" value="AMP-binding_CS"/>
</dbReference>
<dbReference type="InterPro" id="IPR023213">
    <property type="entry name" value="CAT-like_dom_sf"/>
</dbReference>
<evidence type="ECO:0000313" key="2">
    <source>
        <dbReference type="EMBL" id="MFK7000948.1"/>
    </source>
</evidence>
<dbReference type="Proteomes" id="UP001621706">
    <property type="component" value="Unassembled WGS sequence"/>
</dbReference>
<sequence>DVLVVLQNQNQLRLGGTTNDIASLEVAEYDYHRKTSQFDVSYTFAEEADQLGLTIEYNTDIYDLFLIERMFAHLESLLTQAIENDTHLIESIDFLSNQERHQLLYDFNDTKIDYPKDKTIVELLEEQVAKTPDTIAVVFDNVELTYQELNEQANQLGAYLRENYQIQPDDLIAIKLERSEKMIVVILGILKSGAAYVPIDPAYPQDRIDYIEQDTQAKVTINEDFLTEYNNVKNNYDNSNLEIISKPDNLAYIIYTSGTTGQPKGVMIENKGVINLIQSQTEQFQIEKDEKILLFSNYSFDASVEQIFLTILNGCSLFILSKETLLDETLLENFIYKNEITHLHAVPSLLNKIRPDNRFSLERVIAGGDICSIELAKSWSSICDFYNEYGPTETTVTSVEFCYKQNEILSIGRPISNTQVYILNQDKKVVPIGVTGKLYISGAGLSRGYLNKPELTAEKFIVNPFEAGTKMYDTGDLARWLPDGNIEFLGRADFQVKIRGYRIELGEIETSLSQFSEDITQVVVEVKEINSEKVLVAYYTTREDKEIDKTLLREYLQSKLPEYMVPSYFVELETIPLTPNGKIDRKGLPSVSGEDLIRREYIAPRNETEKQLVTIWQEVLGVENIGITDSFFELGGNSLKIISVINKIEEKWSVEVKIKDFFKFSTPLALAGFIEQNNDVAGIVHEKIEPLVKQEFYPITATQFGIWFECQKSNDLLKSYNMVHGLLIHGVLDKKLVENSIHMLVKRHEILRTVFTIEETGVMQKVIDIVDLNFYFEVEEVSLNENEITTYGDCLLKKEKERIFDLENGPLIYFKYVIVNNKSFFIFNIHHIVCDGSSIKVIIDDFFDYYENLQTNIDYKKESLYIQYKEYASWLNAKTEINESIYKDYWVNQLLPLPKPSFIINQNQNSYKGKKISVNSSPELVDRVRSFILKNNSTDYILYSSIAALLIYEWTGNNKVVLLSPFSVRPNIVFENQIGLYLNTVPLCMNVGENKSFIEIIDQTKDTVLKNFSNYYYPFASIVDALMEQGAVIENIFNVMFTLQNQDTGEENLNKSIKFNKTSLILSSNSLSKLNLTFSLAVSNLLHLEIEYNENLFNDQEVASFALRYLELIDQNIK</sequence>
<dbReference type="Gene3D" id="3.40.50.980">
    <property type="match status" value="2"/>
</dbReference>
<accession>A0ABW8P995</accession>
<dbReference type="EMBL" id="JAZGZP010000011">
    <property type="protein sequence ID" value="MFK7000948.1"/>
    <property type="molecule type" value="Genomic_DNA"/>
</dbReference>
<reference evidence="2 3" key="1">
    <citation type="submission" date="2024-02" db="EMBL/GenBank/DDBJ databases">
        <title>Comparative Genomic Analysis of Flavobacterium Species Causing Columnaris Disease of Freshwater Fish in Thailand: Insights into Virulence and Resistance Mechanisms.</title>
        <authorList>
            <person name="Nguyen D."/>
            <person name="Chokmangmeepisarn P."/>
            <person name="Khianchaikhan K."/>
            <person name="Morishita M."/>
            <person name="Bunnoy A."/>
            <person name="Rodkhum C."/>
        </authorList>
    </citation>
    <scope>NUCLEOTIDE SEQUENCE [LARGE SCALE GENOMIC DNA]</scope>
    <source>
        <strain evidence="2 3">CNRT2201</strain>
    </source>
</reference>
<dbReference type="Gene3D" id="3.30.559.30">
    <property type="entry name" value="Nonribosomal peptide synthetase, condensation domain"/>
    <property type="match status" value="2"/>
</dbReference>
<dbReference type="InterPro" id="IPR010071">
    <property type="entry name" value="AA_adenyl_dom"/>
</dbReference>
<gene>
    <name evidence="2" type="ORF">V3I07_08570</name>
</gene>
<comment type="caution">
    <text evidence="2">The sequence shown here is derived from an EMBL/GenBank/DDBJ whole genome shotgun (WGS) entry which is preliminary data.</text>
</comment>
<dbReference type="Gene3D" id="3.30.300.30">
    <property type="match status" value="1"/>
</dbReference>
<dbReference type="InterPro" id="IPR036736">
    <property type="entry name" value="ACP-like_sf"/>
</dbReference>